<accession>A0ABW8RUH6</accession>
<organism evidence="2 3">
    <name type="scientific">Aquirufa salirivi</name>
    <dbReference type="NCBI Taxonomy" id="3104729"/>
    <lineage>
        <taxon>Bacteria</taxon>
        <taxon>Pseudomonadati</taxon>
        <taxon>Bacteroidota</taxon>
        <taxon>Cytophagia</taxon>
        <taxon>Cytophagales</taxon>
        <taxon>Flectobacillaceae</taxon>
        <taxon>Aquirufa</taxon>
    </lineage>
</organism>
<feature type="chain" id="PRO_5045538405" evidence="1">
    <location>
        <begin position="25"/>
        <end position="831"/>
    </location>
</feature>
<feature type="signal peptide" evidence="1">
    <location>
        <begin position="1"/>
        <end position="24"/>
    </location>
</feature>
<keyword evidence="3" id="KW-1185">Reference proteome</keyword>
<evidence type="ECO:0000256" key="1">
    <source>
        <dbReference type="SAM" id="SignalP"/>
    </source>
</evidence>
<gene>
    <name evidence="2" type="ORF">U0R11_07585</name>
</gene>
<evidence type="ECO:0000313" key="2">
    <source>
        <dbReference type="EMBL" id="MFL0162251.1"/>
    </source>
</evidence>
<dbReference type="RefSeq" id="WP_406751053.1">
    <property type="nucleotide sequence ID" value="NZ_JBEWZH010000004.1"/>
</dbReference>
<name>A0ABW8RUH6_9BACT</name>
<dbReference type="NCBIfam" id="TIGR04183">
    <property type="entry name" value="Por_Secre_tail"/>
    <property type="match status" value="1"/>
</dbReference>
<dbReference type="InterPro" id="IPR026444">
    <property type="entry name" value="Secre_tail"/>
</dbReference>
<keyword evidence="1" id="KW-0732">Signal</keyword>
<reference evidence="2 3" key="1">
    <citation type="submission" date="2024-07" db="EMBL/GenBank/DDBJ databases">
        <authorList>
            <person name="Pitt A."/>
            <person name="Hahn M.W."/>
        </authorList>
    </citation>
    <scope>NUCLEOTIDE SEQUENCE [LARGE SCALE GENOMIC DNA]</scope>
    <source>
        <strain evidence="2 3">1-SAACH-A3</strain>
    </source>
</reference>
<dbReference type="Proteomes" id="UP001623558">
    <property type="component" value="Unassembled WGS sequence"/>
</dbReference>
<evidence type="ECO:0000313" key="3">
    <source>
        <dbReference type="Proteomes" id="UP001623558"/>
    </source>
</evidence>
<protein>
    <submittedName>
        <fullName evidence="2">T9SS type A sorting domain-containing protein</fullName>
    </submittedName>
</protein>
<sequence length="831" mass="89473">MMNKFFKFNFSAILVLLMAYSASAQLINGKLGDQTTLVKSGQTKALVASGCPAGTYFDWGFYKNENNGGVTYYNLADSWDLAYPGNGVADNNVTALALSLDNNPTGGGNRAPYVYELKCVTTSGGSTVAPGTMVSKVTIQVADANYAPAVSMLDGSIVCGDINDPNSGSISLKATGCPDGTLWYLPVGNKTVEIANWDAIKISGTDYITGRYSVSCIINYSLNSAALPSDPTITPTNVPMKEYSRAAGYDVRKGYAVPTVFVNSVKSVLPDNETKEVCQGTLVDLGIYTNPERNNTLNFSQYNQYFEFQWFGKDEYKPSDNYGADRFKATGFTSGVLTAIAEKKSVLYYVKITDRSGVCGSKESNQVRITYVELPKPGPITGNLGYCIEGSTALKVDSASLVRNEGYLWAANKTPTKPSKFRWYVDGVETAALGSLSSIIFKQNAKVKVDYVSNYNCPSPASDEVTVKNYDKPVTPTITALKPANGSLVTASTVGFCEGTPIAGQLQASSLPNGETTKWEWSNALTSSLIDYNKVGFYTVKTINANGCYSESSAPVEVKVLELPAAPTITAGGVTTFCARKDDDYSAFNAVTLTASTSNSIVNWYGIANTSLSTLKVFEGIKTSDTYFTRATDIYGCISPASNKIKVSVQQNPVATDARIVKEGVYTLKALNFPATVTGGTASDYEWKFGTTALPSKSYITKVKTNGDYSVRRKYLYAIDGFPLTCYTDFTKYAYTLDPEFNGVAIFPNPVTKPDVDGVNIQILDDWTNAIVTLYDMVGRPVYSGKIPALNAANPEPTNILKLPGLGNGIYIVTITADNSKSYTGKIIVSK</sequence>
<proteinExistence type="predicted"/>
<comment type="caution">
    <text evidence="2">The sequence shown here is derived from an EMBL/GenBank/DDBJ whole genome shotgun (WGS) entry which is preliminary data.</text>
</comment>
<dbReference type="EMBL" id="JBEWZH010000004">
    <property type="protein sequence ID" value="MFL0162251.1"/>
    <property type="molecule type" value="Genomic_DNA"/>
</dbReference>